<dbReference type="GO" id="GO:0016747">
    <property type="term" value="F:acyltransferase activity, transferring groups other than amino-acyl groups"/>
    <property type="evidence" value="ECO:0007669"/>
    <property type="project" value="InterPro"/>
</dbReference>
<dbReference type="RefSeq" id="WP_170165626.1">
    <property type="nucleotide sequence ID" value="NZ_RKHJ01000001.1"/>
</dbReference>
<keyword evidence="1 4" id="KW-0808">Transferase</keyword>
<dbReference type="InterPro" id="IPR000182">
    <property type="entry name" value="GNAT_dom"/>
</dbReference>
<dbReference type="PANTHER" id="PTHR43877">
    <property type="entry name" value="AMINOALKYLPHOSPHONATE N-ACETYLTRANSFERASE-RELATED-RELATED"/>
    <property type="match status" value="1"/>
</dbReference>
<dbReference type="InterPro" id="IPR050832">
    <property type="entry name" value="Bact_Acetyltransf"/>
</dbReference>
<dbReference type="AlphaFoldDB" id="A0A3N2AV58"/>
<dbReference type="InterPro" id="IPR016181">
    <property type="entry name" value="Acyl_CoA_acyltransferase"/>
</dbReference>
<gene>
    <name evidence="4" type="ORF">EDD26_2301</name>
</gene>
<dbReference type="SUPFAM" id="SSF55729">
    <property type="entry name" value="Acyl-CoA N-acyltransferases (Nat)"/>
    <property type="match status" value="1"/>
</dbReference>
<protein>
    <submittedName>
        <fullName evidence="4">Acetyltransferase (GNAT) family protein</fullName>
    </submittedName>
</protein>
<evidence type="ECO:0000313" key="5">
    <source>
        <dbReference type="Proteomes" id="UP000275456"/>
    </source>
</evidence>
<sequence>MTTFEDRVPTVEEQRAVADAVGWLDHFDWATIGGSLDRSLHGVVARQGDAVVGVGRLVGDGVRYCYVQDVMVDPAASEQGIATQIVERLLDWVRAAAPAEAVVGLFASPEAVSVYEGLGFRAADGDPLGMTLSVRG</sequence>
<dbReference type="EMBL" id="RKHJ01000001">
    <property type="protein sequence ID" value="ROR66906.1"/>
    <property type="molecule type" value="Genomic_DNA"/>
</dbReference>
<comment type="caution">
    <text evidence="4">The sequence shown here is derived from an EMBL/GenBank/DDBJ whole genome shotgun (WGS) entry which is preliminary data.</text>
</comment>
<dbReference type="PROSITE" id="PS51186">
    <property type="entry name" value="GNAT"/>
    <property type="match status" value="1"/>
</dbReference>
<reference evidence="4 5" key="1">
    <citation type="submission" date="2018-11" db="EMBL/GenBank/DDBJ databases">
        <title>Sequencing the genomes of 1000 actinobacteria strains.</title>
        <authorList>
            <person name="Klenk H.-P."/>
        </authorList>
    </citation>
    <scope>NUCLEOTIDE SEQUENCE [LARGE SCALE GENOMIC DNA]</scope>
    <source>
        <strain evidence="4 5">DSM 9580</strain>
    </source>
</reference>
<dbReference type="PANTHER" id="PTHR43877:SF2">
    <property type="entry name" value="AMINOALKYLPHOSPHONATE N-ACETYLTRANSFERASE-RELATED"/>
    <property type="match status" value="1"/>
</dbReference>
<dbReference type="Proteomes" id="UP000275456">
    <property type="component" value="Unassembled WGS sequence"/>
</dbReference>
<dbReference type="Pfam" id="PF13673">
    <property type="entry name" value="Acetyltransf_10"/>
    <property type="match status" value="1"/>
</dbReference>
<keyword evidence="5" id="KW-1185">Reference proteome</keyword>
<name>A0A3N2AV58_9MICO</name>
<evidence type="ECO:0000313" key="4">
    <source>
        <dbReference type="EMBL" id="ROR66906.1"/>
    </source>
</evidence>
<evidence type="ECO:0000259" key="3">
    <source>
        <dbReference type="PROSITE" id="PS51186"/>
    </source>
</evidence>
<dbReference type="CDD" id="cd04301">
    <property type="entry name" value="NAT_SF"/>
    <property type="match status" value="1"/>
</dbReference>
<feature type="domain" description="N-acetyltransferase" evidence="3">
    <location>
        <begin position="1"/>
        <end position="135"/>
    </location>
</feature>
<accession>A0A3N2AV58</accession>
<dbReference type="Gene3D" id="3.40.630.30">
    <property type="match status" value="1"/>
</dbReference>
<keyword evidence="2" id="KW-0012">Acyltransferase</keyword>
<organism evidence="4 5">
    <name type="scientific">Agrococcus jenensis</name>
    <dbReference type="NCBI Taxonomy" id="46353"/>
    <lineage>
        <taxon>Bacteria</taxon>
        <taxon>Bacillati</taxon>
        <taxon>Actinomycetota</taxon>
        <taxon>Actinomycetes</taxon>
        <taxon>Micrococcales</taxon>
        <taxon>Microbacteriaceae</taxon>
        <taxon>Agrococcus</taxon>
    </lineage>
</organism>
<evidence type="ECO:0000256" key="1">
    <source>
        <dbReference type="ARBA" id="ARBA00022679"/>
    </source>
</evidence>
<proteinExistence type="predicted"/>
<evidence type="ECO:0000256" key="2">
    <source>
        <dbReference type="ARBA" id="ARBA00023315"/>
    </source>
</evidence>